<accession>A0A5J4N301</accession>
<comment type="caution">
    <text evidence="2">The sequence shown here is derived from an EMBL/GenBank/DDBJ whole genome shotgun (WGS) entry which is preliminary data.</text>
</comment>
<evidence type="ECO:0000259" key="1">
    <source>
        <dbReference type="Pfam" id="PF10374"/>
    </source>
</evidence>
<dbReference type="GO" id="GO:0005697">
    <property type="term" value="C:telomerase holoenzyme complex"/>
    <property type="evidence" value="ECO:0007669"/>
    <property type="project" value="TreeGrafter"/>
</dbReference>
<dbReference type="SUPFAM" id="SSF48452">
    <property type="entry name" value="TPR-like"/>
    <property type="match status" value="1"/>
</dbReference>
<dbReference type="PANTHER" id="PTHR15696:SF7">
    <property type="entry name" value="NONSENSE-MEDIATED MRNA DECAY FACTOR"/>
    <property type="match status" value="1"/>
</dbReference>
<dbReference type="Gene3D" id="1.25.40.10">
    <property type="entry name" value="Tetratricopeptide repeat domain"/>
    <property type="match status" value="1"/>
</dbReference>
<dbReference type="InterPro" id="IPR019458">
    <property type="entry name" value="Est1-like_N"/>
</dbReference>
<dbReference type="AlphaFoldDB" id="A0A5J4N301"/>
<name>A0A5J4N301_9TREM</name>
<feature type="domain" description="Telomerase activating protein Est1-like N-terminal" evidence="1">
    <location>
        <begin position="67"/>
        <end position="186"/>
    </location>
</feature>
<dbReference type="Pfam" id="PF10374">
    <property type="entry name" value="EST1"/>
    <property type="match status" value="1"/>
</dbReference>
<gene>
    <name evidence="2" type="ORF">DEA37_0004021</name>
</gene>
<dbReference type="PANTHER" id="PTHR15696">
    <property type="entry name" value="SMG-7 SUPPRESSOR WITH MORPHOLOGICAL EFFECT ON GENITALIA PROTEIN 7"/>
    <property type="match status" value="1"/>
</dbReference>
<dbReference type="GO" id="GO:0000184">
    <property type="term" value="P:nuclear-transcribed mRNA catabolic process, nonsense-mediated decay"/>
    <property type="evidence" value="ECO:0007669"/>
    <property type="project" value="TreeGrafter"/>
</dbReference>
<keyword evidence="3" id="KW-1185">Reference proteome</keyword>
<dbReference type="InterPro" id="IPR011990">
    <property type="entry name" value="TPR-like_helical_dom_sf"/>
</dbReference>
<protein>
    <submittedName>
        <fullName evidence="2">Protein SMG5</fullName>
    </submittedName>
</protein>
<reference evidence="2 3" key="1">
    <citation type="journal article" date="2019" name="Gigascience">
        <title>Whole-genome sequence of the oriental lung fluke Paragonimus westermani.</title>
        <authorList>
            <person name="Oey H."/>
            <person name="Zakrzewski M."/>
            <person name="Narain K."/>
            <person name="Devi K.R."/>
            <person name="Agatsuma T."/>
            <person name="Nawaratna S."/>
            <person name="Gobert G.N."/>
            <person name="Jones M.K."/>
            <person name="Ragan M.A."/>
            <person name="McManus D.P."/>
            <person name="Krause L."/>
        </authorList>
    </citation>
    <scope>NUCLEOTIDE SEQUENCE [LARGE SCALE GENOMIC DNA]</scope>
    <source>
        <strain evidence="2 3">IND2009</strain>
    </source>
</reference>
<dbReference type="Proteomes" id="UP000324629">
    <property type="component" value="Unassembled WGS sequence"/>
</dbReference>
<dbReference type="GO" id="GO:0070034">
    <property type="term" value="F:telomerase RNA binding"/>
    <property type="evidence" value="ECO:0007669"/>
    <property type="project" value="TreeGrafter"/>
</dbReference>
<organism evidence="2 3">
    <name type="scientific">Paragonimus westermani</name>
    <dbReference type="NCBI Taxonomy" id="34504"/>
    <lineage>
        <taxon>Eukaryota</taxon>
        <taxon>Metazoa</taxon>
        <taxon>Spiralia</taxon>
        <taxon>Lophotrochozoa</taxon>
        <taxon>Platyhelminthes</taxon>
        <taxon>Trematoda</taxon>
        <taxon>Digenea</taxon>
        <taxon>Plagiorchiida</taxon>
        <taxon>Troglotremata</taxon>
        <taxon>Troglotrematidae</taxon>
        <taxon>Paragonimus</taxon>
    </lineage>
</organism>
<evidence type="ECO:0000313" key="2">
    <source>
        <dbReference type="EMBL" id="KAA3669895.1"/>
    </source>
</evidence>
<proteinExistence type="predicted"/>
<sequence length="210" mass="24535">MCPDTDDRTRVLLRAASDSIKRLDSIYANGKAIRTVFSYEAYGYRLRLKETLQKLMFTDPANHARRAEELIWRKVFYEPLHMYKTYVKNNDRPDRVADFELALKVHLLSGIGYYQSILLQMQSEGFSSIRKNFCAWLPIAFHIPLHADGTFEFDLKSVSQQQANVFDERMMQKCLMYIGDLFRYLLDFGEFIGKTMAYGYYNAAINLDPS</sequence>
<dbReference type="EMBL" id="QNGE01020050">
    <property type="protein sequence ID" value="KAA3669895.1"/>
    <property type="molecule type" value="Genomic_DNA"/>
</dbReference>
<dbReference type="GO" id="GO:0042162">
    <property type="term" value="F:telomeric DNA binding"/>
    <property type="evidence" value="ECO:0007669"/>
    <property type="project" value="TreeGrafter"/>
</dbReference>
<evidence type="ECO:0000313" key="3">
    <source>
        <dbReference type="Proteomes" id="UP000324629"/>
    </source>
</evidence>
<feature type="non-terminal residue" evidence="2">
    <location>
        <position position="210"/>
    </location>
</feature>
<dbReference type="InterPro" id="IPR045153">
    <property type="entry name" value="Est1/Ebs1-like"/>
</dbReference>